<proteinExistence type="predicted"/>
<protein>
    <submittedName>
        <fullName evidence="2">Uncharacterized protein</fullName>
    </submittedName>
</protein>
<accession>A0A0B2VYA6</accession>
<reference evidence="2 3" key="1">
    <citation type="submission" date="2014-11" db="EMBL/GenBank/DDBJ databases">
        <title>Genetic blueprint of the zoonotic pathogen Toxocara canis.</title>
        <authorList>
            <person name="Zhu X.-Q."/>
            <person name="Korhonen P.K."/>
            <person name="Cai H."/>
            <person name="Young N.D."/>
            <person name="Nejsum P."/>
            <person name="von Samson-Himmelstjerna G."/>
            <person name="Boag P.R."/>
            <person name="Tan P."/>
            <person name="Li Q."/>
            <person name="Min J."/>
            <person name="Yang Y."/>
            <person name="Wang X."/>
            <person name="Fang X."/>
            <person name="Hall R.S."/>
            <person name="Hofmann A."/>
            <person name="Sternberg P.W."/>
            <person name="Jex A.R."/>
            <person name="Gasser R.B."/>
        </authorList>
    </citation>
    <scope>NUCLEOTIDE SEQUENCE [LARGE SCALE GENOMIC DNA]</scope>
    <source>
        <strain evidence="2">PN_DK_2014</strain>
    </source>
</reference>
<gene>
    <name evidence="2" type="ORF">Tcan_13150</name>
</gene>
<keyword evidence="3" id="KW-1185">Reference proteome</keyword>
<evidence type="ECO:0000313" key="2">
    <source>
        <dbReference type="EMBL" id="KHN86277.1"/>
    </source>
</evidence>
<name>A0A0B2VYA6_TOXCA</name>
<keyword evidence="1" id="KW-1133">Transmembrane helix</keyword>
<evidence type="ECO:0000313" key="3">
    <source>
        <dbReference type="Proteomes" id="UP000031036"/>
    </source>
</evidence>
<keyword evidence="1" id="KW-0472">Membrane</keyword>
<sequence>MRLLPTQSTVTTIFVILVYATVIASAQSLFRIREPDEITYLSMSDSAEAAFAQVSRICRKLEKRASSKNGFLIAICRFFRP</sequence>
<dbReference type="Proteomes" id="UP000031036">
    <property type="component" value="Unassembled WGS sequence"/>
</dbReference>
<keyword evidence="1" id="KW-0812">Transmembrane</keyword>
<dbReference type="AlphaFoldDB" id="A0A0B2VYA6"/>
<comment type="caution">
    <text evidence="2">The sequence shown here is derived from an EMBL/GenBank/DDBJ whole genome shotgun (WGS) entry which is preliminary data.</text>
</comment>
<organism evidence="2 3">
    <name type="scientific">Toxocara canis</name>
    <name type="common">Canine roundworm</name>
    <dbReference type="NCBI Taxonomy" id="6265"/>
    <lineage>
        <taxon>Eukaryota</taxon>
        <taxon>Metazoa</taxon>
        <taxon>Ecdysozoa</taxon>
        <taxon>Nematoda</taxon>
        <taxon>Chromadorea</taxon>
        <taxon>Rhabditida</taxon>
        <taxon>Spirurina</taxon>
        <taxon>Ascaridomorpha</taxon>
        <taxon>Ascaridoidea</taxon>
        <taxon>Toxocaridae</taxon>
        <taxon>Toxocara</taxon>
    </lineage>
</organism>
<feature type="transmembrane region" description="Helical" evidence="1">
    <location>
        <begin position="12"/>
        <end position="30"/>
    </location>
</feature>
<dbReference type="EMBL" id="JPKZ01000635">
    <property type="protein sequence ID" value="KHN86277.1"/>
    <property type="molecule type" value="Genomic_DNA"/>
</dbReference>
<evidence type="ECO:0000256" key="1">
    <source>
        <dbReference type="SAM" id="Phobius"/>
    </source>
</evidence>